<sequence>MPTVKAVIDTSVMVSVAFAKEGLARELRDRIADGTFTLIISKEIMTELYRVLHYPRILEQFQPSKDDMEEFIGLIMEKAQITTGSYSLHKIEDDPTDDIFLACALEASADYIVSRDPHLRNLKHFQGIEIISLKSFIDRLGK</sequence>
<name>A0A933LQM0_UNCTE</name>
<dbReference type="Gene3D" id="3.40.50.1010">
    <property type="entry name" value="5'-nuclease"/>
    <property type="match status" value="1"/>
</dbReference>
<protein>
    <submittedName>
        <fullName evidence="2">Toxin-antitoxin system toxin component, PIN family</fullName>
    </submittedName>
</protein>
<comment type="caution">
    <text evidence="2">The sequence shown here is derived from an EMBL/GenBank/DDBJ whole genome shotgun (WGS) entry which is preliminary data.</text>
</comment>
<dbReference type="NCBIfam" id="TIGR00305">
    <property type="entry name" value="putative toxin-antitoxin system toxin component, PIN family"/>
    <property type="match status" value="1"/>
</dbReference>
<dbReference type="AlphaFoldDB" id="A0A933LQM0"/>
<dbReference type="PANTHER" id="PTHR34610">
    <property type="entry name" value="SSL7007 PROTEIN"/>
    <property type="match status" value="1"/>
</dbReference>
<dbReference type="Pfam" id="PF13470">
    <property type="entry name" value="PIN_3"/>
    <property type="match status" value="1"/>
</dbReference>
<dbReference type="EMBL" id="JACQWF010000164">
    <property type="protein sequence ID" value="MBI4595456.1"/>
    <property type="molecule type" value="Genomic_DNA"/>
</dbReference>
<reference evidence="2" key="1">
    <citation type="submission" date="2020-07" db="EMBL/GenBank/DDBJ databases">
        <title>Huge and variable diversity of episymbiotic CPR bacteria and DPANN archaea in groundwater ecosystems.</title>
        <authorList>
            <person name="He C.Y."/>
            <person name="Keren R."/>
            <person name="Whittaker M."/>
            <person name="Farag I.F."/>
            <person name="Doudna J."/>
            <person name="Cate J.H.D."/>
            <person name="Banfield J.F."/>
        </authorList>
    </citation>
    <scope>NUCLEOTIDE SEQUENCE</scope>
    <source>
        <strain evidence="2">NC_groundwater_1482_Ag_S-0.65um_47_24</strain>
    </source>
</reference>
<accession>A0A933LQM0</accession>
<dbReference type="Proteomes" id="UP000772181">
    <property type="component" value="Unassembled WGS sequence"/>
</dbReference>
<proteinExistence type="predicted"/>
<dbReference type="InterPro" id="IPR002850">
    <property type="entry name" value="PIN_toxin-like"/>
</dbReference>
<organism evidence="2 3">
    <name type="scientific">Tectimicrobiota bacterium</name>
    <dbReference type="NCBI Taxonomy" id="2528274"/>
    <lineage>
        <taxon>Bacteria</taxon>
        <taxon>Pseudomonadati</taxon>
        <taxon>Nitrospinota/Tectimicrobiota group</taxon>
        <taxon>Candidatus Tectimicrobiota</taxon>
    </lineage>
</organism>
<dbReference type="SMART" id="SM00670">
    <property type="entry name" value="PINc"/>
    <property type="match status" value="1"/>
</dbReference>
<dbReference type="InterPro" id="IPR002716">
    <property type="entry name" value="PIN_dom"/>
</dbReference>
<evidence type="ECO:0000313" key="2">
    <source>
        <dbReference type="EMBL" id="MBI4595456.1"/>
    </source>
</evidence>
<dbReference type="InterPro" id="IPR029060">
    <property type="entry name" value="PIN-like_dom_sf"/>
</dbReference>
<dbReference type="PANTHER" id="PTHR34610:SF3">
    <property type="entry name" value="SSL7007 PROTEIN"/>
    <property type="match status" value="1"/>
</dbReference>
<evidence type="ECO:0000313" key="3">
    <source>
        <dbReference type="Proteomes" id="UP000772181"/>
    </source>
</evidence>
<evidence type="ECO:0000259" key="1">
    <source>
        <dbReference type="SMART" id="SM00670"/>
    </source>
</evidence>
<feature type="domain" description="PIN" evidence="1">
    <location>
        <begin position="4"/>
        <end position="121"/>
    </location>
</feature>
<dbReference type="SUPFAM" id="SSF88723">
    <property type="entry name" value="PIN domain-like"/>
    <property type="match status" value="1"/>
</dbReference>
<gene>
    <name evidence="2" type="ORF">HY730_03655</name>
</gene>